<dbReference type="PROSITE" id="PS50014">
    <property type="entry name" value="BROMODOMAIN_2"/>
    <property type="match status" value="6"/>
</dbReference>
<dbReference type="PROSITE" id="PS00633">
    <property type="entry name" value="BROMODOMAIN_1"/>
    <property type="match status" value="5"/>
</dbReference>
<dbReference type="InterPro" id="IPR036910">
    <property type="entry name" value="HMG_box_dom_sf"/>
</dbReference>
<evidence type="ECO:0000256" key="5">
    <source>
        <dbReference type="ARBA" id="ARBA00023117"/>
    </source>
</evidence>
<dbReference type="InterPro" id="IPR009071">
    <property type="entry name" value="HMG_box_dom"/>
</dbReference>
<feature type="region of interest" description="Disordered" evidence="10">
    <location>
        <begin position="172"/>
        <end position="194"/>
    </location>
</feature>
<sequence length="1599" mass="183960">MRRLAFRGAGCALKLDSMGSKRRRATSPSSSVSGDFDDGHHSVSTPGPSRKRRRLSNLPTVDPIAVCHELYNTIRDYKDEQGRLLCELFIRAPKRRNQPDYYEVVSQPIDLMKIQQKLKMEEYDDVNLLTADFQLLFNNAKAYYKPDSPEYKAACKLWDLYLRTRNEFVQKGEADDEDDDEDGQDNQGTVTEGSSPSYLKEILEQLLEAIVVATNPSGRLISELFQKLPSKVQYPDYYAIIKEPIDLKTIAQRIQNGSYKSIHAMAKDIDLLAKNAKTYNEPGSQVFKDANSIKKIFYMKKAEIEHHEMTKSSLRMRTPSNLAAARLTGPSHSKGSLGEERNPTSKYYRNKRTVQGGRLSAITMALQYGSESEEDAALAAARYEEGESEAESITSFMDVSNPFYQLYDTVRSCRNNQGQLIAEPFFHLPSKKKYPDYYQQIKMPISLQQIRTKLKNQEYETLDHLECDLNLMFENAKRYNVPNSAIYKRVLKLQQVMQAKKKELARRDDIEDGDSMISSATSDAGSAKRKSKKNIRKQRMKILFNVVLEAREPGSGRRLCDLFMVKPSKKDYPDYYKIILEPMDLKIIEHNIRNDKYAGEEGMIEDMKLMFRNARHYNEEGSQVYNDAHILEKLLKDKRKELGPLPDDDDVASPKLKLSRKSGISPKKSKYMTPMQQKLNEVYEAVKNYTDKRGRRLSAIFLRLPSRSELPDYYLTIKKPMDMEKIRSHMMANKYQDIDSMVEDFVMMFNNACTYNEPESLIYKDALVLHKVLLETRRDLEGDEDSHVPNVTLLIQELIHNLFVSVMSHQDDEGRCYSDSLAEIPAVDPNFPNKPPLTFDIIRKNVENNRYRRLDLFQEHMFEVLERARRMNRTDSEIYEDAVELQQFFIKIRDELCKNGEILLSPALSYTTKHLHNDVEKEKKEKLPKELEEDKLKREEEKREAEKSEDSSGATGLSGLHRTYSQDCSFKNSMYHVGDYVYVEPAEASLQPHIVCIERLWEDSAGEKWLYGCWFYRPNETFHLATRKFLEKEVFKSDYYNKVPVSKILGKCVVMFVKEYFKLCPENFRDEDVFVCESRYSAKTKSFKKIKLWTMPISSVRFVPRDVPLPVVRVASVFANADKGDDEKNTDNSEDSRTEDSYNLEKEKEDVPVEMSNGEPGCHYFEQLRYNDMWLKVGDCVFIKSHGLVRPRVGRIEKVWVRDGAAYFYGPIFIHPEETEHEPTKMFYKKEVFLSNLEETCPMTCILGKCAVLSFKDFLSCRPTEIPENDILLCESRYNESDKQMKKFKGLKRFSLSAKVVDDEIYYFRKPIVPQKEPSPLLEKKIQLLEAKFAELEGGDDDIEEMGEEDSEVIEPPSLPQLQTPLASELDLMPYTPPQSTPKSAKGSAKKEGSKRKINMSGYILFSSEMRAVIKAQHPDYSFGELSRLVGTEWRNLETAKKAEYEGVMNQGVAPMVGTPAPGGSPYGQQVGVLGPPGQQAPPPYPGPHPAGPPVIQQPTTPMFVAPPPKTQRLLHSEAYLKYIEGLSAESNSISKWDQTLAARRRDVHLSKEQESRLPSHWLKSKGAHTTMADALWRLRDLMLRDTLNIRQAYNLENL</sequence>
<evidence type="ECO:0000256" key="9">
    <source>
        <dbReference type="PROSITE-ProRule" id="PRU00267"/>
    </source>
</evidence>
<dbReference type="SMART" id="SM00297">
    <property type="entry name" value="BROMO"/>
    <property type="match status" value="6"/>
</dbReference>
<feature type="region of interest" description="Disordered" evidence="10">
    <location>
        <begin position="1371"/>
        <end position="1395"/>
    </location>
</feature>
<organism evidence="14 15">
    <name type="scientific">Vulpes vulpes</name>
    <name type="common">Red fox</name>
    <dbReference type="NCBI Taxonomy" id="9627"/>
    <lineage>
        <taxon>Eukaryota</taxon>
        <taxon>Metazoa</taxon>
        <taxon>Chordata</taxon>
        <taxon>Craniata</taxon>
        <taxon>Vertebrata</taxon>
        <taxon>Euteleostomi</taxon>
        <taxon>Mammalia</taxon>
        <taxon>Eutheria</taxon>
        <taxon>Laurasiatheria</taxon>
        <taxon>Carnivora</taxon>
        <taxon>Caniformia</taxon>
        <taxon>Canidae</taxon>
        <taxon>Vulpes</taxon>
    </lineage>
</organism>
<dbReference type="PANTHER" id="PTHR16062">
    <property type="entry name" value="SWI/SNF-RELATED"/>
    <property type="match status" value="1"/>
</dbReference>
<dbReference type="PANTHER" id="PTHR16062:SF19">
    <property type="entry name" value="PROTEIN POLYBROMO-1"/>
    <property type="match status" value="1"/>
</dbReference>
<dbReference type="InterPro" id="IPR037968">
    <property type="entry name" value="PBRM1_BD5"/>
</dbReference>
<feature type="DNA-binding region" description="HMG box" evidence="9">
    <location>
        <begin position="1396"/>
        <end position="1446"/>
    </location>
</feature>
<dbReference type="CDD" id="cd05517">
    <property type="entry name" value="Bromo_polybromo_II"/>
    <property type="match status" value="1"/>
</dbReference>
<feature type="domain" description="BAH" evidence="13">
    <location>
        <begin position="973"/>
        <end position="1091"/>
    </location>
</feature>
<dbReference type="Proteomes" id="UP001652641">
    <property type="component" value="Chromosome 9"/>
</dbReference>
<feature type="region of interest" description="Disordered" evidence="10">
    <location>
        <begin position="919"/>
        <end position="958"/>
    </location>
</feature>
<keyword evidence="6" id="KW-0804">Transcription</keyword>
<evidence type="ECO:0000256" key="2">
    <source>
        <dbReference type="ARBA" id="ARBA00022737"/>
    </source>
</evidence>
<feature type="domain" description="HMG box" evidence="12">
    <location>
        <begin position="1396"/>
        <end position="1446"/>
    </location>
</feature>
<dbReference type="InterPro" id="IPR001487">
    <property type="entry name" value="Bromodomain"/>
</dbReference>
<feature type="compositionally biased region" description="Acidic residues" evidence="10">
    <location>
        <begin position="174"/>
        <end position="184"/>
    </location>
</feature>
<feature type="domain" description="Bromo" evidence="11">
    <location>
        <begin position="417"/>
        <end position="487"/>
    </location>
</feature>
<evidence type="ECO:0000259" key="12">
    <source>
        <dbReference type="PROSITE" id="PS50118"/>
    </source>
</evidence>
<accession>A0ABM4XG08</accession>
<dbReference type="SMART" id="SM00398">
    <property type="entry name" value="HMG"/>
    <property type="match status" value="1"/>
</dbReference>
<keyword evidence="3" id="KW-0156">Chromatin regulator</keyword>
<evidence type="ECO:0000256" key="3">
    <source>
        <dbReference type="ARBA" id="ARBA00022853"/>
    </source>
</evidence>
<feature type="region of interest" description="Disordered" evidence="10">
    <location>
        <begin position="642"/>
        <end position="663"/>
    </location>
</feature>
<dbReference type="SMART" id="SM00439">
    <property type="entry name" value="BAH"/>
    <property type="match status" value="2"/>
</dbReference>
<keyword evidence="4" id="KW-0805">Transcription regulation</keyword>
<dbReference type="InterPro" id="IPR036427">
    <property type="entry name" value="Bromodomain-like_sf"/>
</dbReference>
<keyword evidence="5 8" id="KW-0103">Bromodomain</keyword>
<keyword evidence="14" id="KW-1185">Reference proteome</keyword>
<name>A0ABM4XG08_VULVU</name>
<dbReference type="Pfam" id="PF00439">
    <property type="entry name" value="Bromodomain"/>
    <property type="match status" value="6"/>
</dbReference>
<dbReference type="InterPro" id="IPR018359">
    <property type="entry name" value="Bromodomain_CS"/>
</dbReference>
<dbReference type="InterPro" id="IPR001025">
    <property type="entry name" value="BAH_dom"/>
</dbReference>
<evidence type="ECO:0000259" key="11">
    <source>
        <dbReference type="PROSITE" id="PS50014"/>
    </source>
</evidence>
<feature type="domain" description="Bromo" evidence="11">
    <location>
        <begin position="834"/>
        <end position="879"/>
    </location>
</feature>
<dbReference type="CDD" id="cd05526">
    <property type="entry name" value="Bromo_polybromo_VI"/>
    <property type="match status" value="1"/>
</dbReference>
<comment type="subcellular location">
    <subcellularLocation>
        <location evidence="1">Nucleus</location>
    </subcellularLocation>
</comment>
<evidence type="ECO:0000259" key="13">
    <source>
        <dbReference type="PROSITE" id="PS51038"/>
    </source>
</evidence>
<dbReference type="GeneID" id="112910293"/>
<dbReference type="Gene3D" id="1.20.920.10">
    <property type="entry name" value="Bromodomain-like"/>
    <property type="match status" value="6"/>
</dbReference>
<feature type="domain" description="Bromo" evidence="11">
    <location>
        <begin position="693"/>
        <end position="763"/>
    </location>
</feature>
<dbReference type="InterPro" id="IPR043151">
    <property type="entry name" value="BAH_sf"/>
</dbReference>
<evidence type="ECO:0000256" key="1">
    <source>
        <dbReference type="ARBA" id="ARBA00004123"/>
    </source>
</evidence>
<keyword evidence="2" id="KW-0677">Repeat</keyword>
<keyword evidence="9" id="KW-0238">DNA-binding</keyword>
<reference evidence="15" key="1">
    <citation type="submission" date="2025-08" db="UniProtKB">
        <authorList>
            <consortium name="RefSeq"/>
        </authorList>
    </citation>
    <scope>IDENTIFICATION</scope>
    <source>
        <tissue evidence="15">Cell line</tissue>
    </source>
</reference>
<feature type="compositionally biased region" description="Basic and acidic residues" evidence="10">
    <location>
        <begin position="919"/>
        <end position="950"/>
    </location>
</feature>
<evidence type="ECO:0000313" key="14">
    <source>
        <dbReference type="Proteomes" id="UP001652641"/>
    </source>
</evidence>
<evidence type="ECO:0000256" key="10">
    <source>
        <dbReference type="SAM" id="MobiDB-lite"/>
    </source>
</evidence>
<proteinExistence type="predicted"/>
<dbReference type="CDD" id="cd05518">
    <property type="entry name" value="Bromo_polybromo_IV"/>
    <property type="match status" value="1"/>
</dbReference>
<feature type="region of interest" description="Disordered" evidence="10">
    <location>
        <begin position="504"/>
        <end position="534"/>
    </location>
</feature>
<feature type="domain" description="Bromo" evidence="11">
    <location>
        <begin position="217"/>
        <end position="287"/>
    </location>
</feature>
<dbReference type="CDD" id="cd05520">
    <property type="entry name" value="Bromo_polybromo_III"/>
    <property type="match status" value="1"/>
</dbReference>
<dbReference type="PROSITE" id="PS51038">
    <property type="entry name" value="BAH"/>
    <property type="match status" value="2"/>
</dbReference>
<dbReference type="CDD" id="cd05515">
    <property type="entry name" value="Bromo_polybromo_V"/>
    <property type="match status" value="1"/>
</dbReference>
<dbReference type="CDD" id="cd21984">
    <property type="entry name" value="HMG-box_PB1"/>
    <property type="match status" value="1"/>
</dbReference>
<evidence type="ECO:0000313" key="15">
    <source>
        <dbReference type="RefSeq" id="XP_072576972.1"/>
    </source>
</evidence>
<evidence type="ECO:0000256" key="6">
    <source>
        <dbReference type="ARBA" id="ARBA00023163"/>
    </source>
</evidence>
<feature type="domain" description="Bromo" evidence="11">
    <location>
        <begin position="81"/>
        <end position="151"/>
    </location>
</feature>
<dbReference type="Pfam" id="PF01426">
    <property type="entry name" value="BAH"/>
    <property type="match status" value="2"/>
</dbReference>
<dbReference type="SUPFAM" id="SSF47095">
    <property type="entry name" value="HMG-box"/>
    <property type="match status" value="1"/>
</dbReference>
<dbReference type="Gene3D" id="2.30.30.490">
    <property type="match status" value="2"/>
</dbReference>
<feature type="domain" description="BAH" evidence="13">
    <location>
        <begin position="1173"/>
        <end position="1289"/>
    </location>
</feature>
<dbReference type="InterPro" id="IPR037382">
    <property type="entry name" value="Rsc/polybromo"/>
</dbReference>
<dbReference type="CDD" id="cd05524">
    <property type="entry name" value="Bromo_polybromo_I"/>
    <property type="match status" value="1"/>
</dbReference>
<feature type="domain" description="Bromo" evidence="11">
    <location>
        <begin position="555"/>
        <end position="625"/>
    </location>
</feature>
<evidence type="ECO:0000256" key="7">
    <source>
        <dbReference type="ARBA" id="ARBA00023242"/>
    </source>
</evidence>
<dbReference type="Pfam" id="PF00505">
    <property type="entry name" value="HMG_box"/>
    <property type="match status" value="1"/>
</dbReference>
<protein>
    <submittedName>
        <fullName evidence="15">Protein polybromo-1 isoform X27</fullName>
    </submittedName>
</protein>
<dbReference type="CDD" id="cd04717">
    <property type="entry name" value="BAH_polybromo"/>
    <property type="match status" value="2"/>
</dbReference>
<gene>
    <name evidence="15" type="primary">PBRM1</name>
</gene>
<evidence type="ECO:0000256" key="8">
    <source>
        <dbReference type="PROSITE-ProRule" id="PRU00035"/>
    </source>
</evidence>
<dbReference type="PRINTS" id="PR00503">
    <property type="entry name" value="BROMODOMAIN"/>
</dbReference>
<dbReference type="SUPFAM" id="SSF47370">
    <property type="entry name" value="Bromodomain"/>
    <property type="match status" value="6"/>
</dbReference>
<evidence type="ECO:0000256" key="4">
    <source>
        <dbReference type="ARBA" id="ARBA00023015"/>
    </source>
</evidence>
<feature type="region of interest" description="Disordered" evidence="10">
    <location>
        <begin position="1123"/>
        <end position="1150"/>
    </location>
</feature>
<dbReference type="RefSeq" id="XP_072576972.1">
    <property type="nucleotide sequence ID" value="XM_072720871.1"/>
</dbReference>
<feature type="region of interest" description="Disordered" evidence="10">
    <location>
        <begin position="17"/>
        <end position="55"/>
    </location>
</feature>
<dbReference type="PROSITE" id="PS50118">
    <property type="entry name" value="HMG_BOX_2"/>
    <property type="match status" value="1"/>
</dbReference>
<keyword evidence="7 9" id="KW-0539">Nucleus</keyword>